<feature type="compositionally biased region" description="Basic residues" evidence="1">
    <location>
        <begin position="80"/>
        <end position="92"/>
    </location>
</feature>
<organism evidence="3">
    <name type="scientific">Pseudo-nitzschia australis</name>
    <dbReference type="NCBI Taxonomy" id="44445"/>
    <lineage>
        <taxon>Eukaryota</taxon>
        <taxon>Sar</taxon>
        <taxon>Stramenopiles</taxon>
        <taxon>Ochrophyta</taxon>
        <taxon>Bacillariophyta</taxon>
        <taxon>Bacillariophyceae</taxon>
        <taxon>Bacillariophycidae</taxon>
        <taxon>Bacillariales</taxon>
        <taxon>Bacillariaceae</taxon>
        <taxon>Pseudo-nitzschia</taxon>
    </lineage>
</organism>
<evidence type="ECO:0000256" key="2">
    <source>
        <dbReference type="SAM" id="SignalP"/>
    </source>
</evidence>
<keyword evidence="2" id="KW-0732">Signal</keyword>
<proteinExistence type="predicted"/>
<evidence type="ECO:0000256" key="1">
    <source>
        <dbReference type="SAM" id="MobiDB-lite"/>
    </source>
</evidence>
<dbReference type="EMBL" id="HBIX01027342">
    <property type="protein sequence ID" value="CAE0725766.1"/>
    <property type="molecule type" value="Transcribed_RNA"/>
</dbReference>
<reference evidence="3" key="1">
    <citation type="submission" date="2021-01" db="EMBL/GenBank/DDBJ databases">
        <authorList>
            <person name="Corre E."/>
            <person name="Pelletier E."/>
            <person name="Niang G."/>
            <person name="Scheremetjew M."/>
            <person name="Finn R."/>
            <person name="Kale V."/>
            <person name="Holt S."/>
            <person name="Cochrane G."/>
            <person name="Meng A."/>
            <person name="Brown T."/>
            <person name="Cohen L."/>
        </authorList>
    </citation>
    <scope>NUCLEOTIDE SEQUENCE</scope>
    <source>
        <strain evidence="3">10249 10 AB</strain>
    </source>
</reference>
<feature type="compositionally biased region" description="Low complexity" evidence="1">
    <location>
        <begin position="93"/>
        <end position="107"/>
    </location>
</feature>
<evidence type="ECO:0000313" key="3">
    <source>
        <dbReference type="EMBL" id="CAE0725766.1"/>
    </source>
</evidence>
<gene>
    <name evidence="3" type="ORF">PAUS00366_LOCUS18523</name>
</gene>
<feature type="chain" id="PRO_5030877784" evidence="2">
    <location>
        <begin position="25"/>
        <end position="369"/>
    </location>
</feature>
<accession>A0A7S4ENP3</accession>
<dbReference type="AlphaFoldDB" id="A0A7S4ENP3"/>
<feature type="region of interest" description="Disordered" evidence="1">
    <location>
        <begin position="126"/>
        <end position="156"/>
    </location>
</feature>
<sequence length="369" mass="40373">MVALSSLHVVLAASCLSMNMIVNGFVVVPNCGSISKTITAHNTLLYGRKARGGLASIDAEESDKTTAKPKRLSSKQPTKQQRRSGSSKKKRSSNNNNKSDSAASAMSPDLEKFLQKSGGDNIDTAEAEVVDDNNNNSRHSGRNRRQKQSEKKEVDVARSAKIGKVLDKLEEVLEEQTGKVGDILTVVEELLEIPSNDNGDLRRILSGRDRMDYRLAWVGSDDALCHVGTGLHKVPLARMKEVFMNCLGKNKIEILEVISIFGPFPNVKNVLEGTAKISSGIAGSEIEIVYDKMFDGTGKEIMAGTDDNIRRVDLDVAFCDERAIVVVMPDDNANANTKALDNDGKRILVFVKEDDLDEKLEGLRVNEID</sequence>
<feature type="signal peptide" evidence="2">
    <location>
        <begin position="1"/>
        <end position="24"/>
    </location>
</feature>
<protein>
    <submittedName>
        <fullName evidence="3">Uncharacterized protein</fullName>
    </submittedName>
</protein>
<feature type="region of interest" description="Disordered" evidence="1">
    <location>
        <begin position="57"/>
        <end position="108"/>
    </location>
</feature>
<feature type="compositionally biased region" description="Basic and acidic residues" evidence="1">
    <location>
        <begin position="147"/>
        <end position="156"/>
    </location>
</feature>
<name>A0A7S4ENP3_9STRA</name>